<evidence type="ECO:0000313" key="2">
    <source>
        <dbReference type="Proteomes" id="UP000012062"/>
    </source>
</evidence>
<organism evidence="1 2">
    <name type="scientific">Mesorhizobium metallidurans STM 2683</name>
    <dbReference type="NCBI Taxonomy" id="1297569"/>
    <lineage>
        <taxon>Bacteria</taxon>
        <taxon>Pseudomonadati</taxon>
        <taxon>Pseudomonadota</taxon>
        <taxon>Alphaproteobacteria</taxon>
        <taxon>Hyphomicrobiales</taxon>
        <taxon>Phyllobacteriaceae</taxon>
        <taxon>Mesorhizobium</taxon>
    </lineage>
</organism>
<protein>
    <submittedName>
        <fullName evidence="1">Uncharacterized protein</fullName>
    </submittedName>
</protein>
<dbReference type="Proteomes" id="UP000012062">
    <property type="component" value="Unassembled WGS sequence"/>
</dbReference>
<keyword evidence="2" id="KW-1185">Reference proteome</keyword>
<comment type="caution">
    <text evidence="1">The sequence shown here is derived from an EMBL/GenBank/DDBJ whole genome shotgun (WGS) entry which is preliminary data.</text>
</comment>
<dbReference type="AlphaFoldDB" id="M5EG89"/>
<name>M5EG89_9HYPH</name>
<accession>M5EG89</accession>
<evidence type="ECO:0000313" key="1">
    <source>
        <dbReference type="EMBL" id="CCV03629.1"/>
    </source>
</evidence>
<reference evidence="1 2" key="1">
    <citation type="submission" date="2013-02" db="EMBL/GenBank/DDBJ databases">
        <authorList>
            <person name="Genoscope - CEA"/>
        </authorList>
    </citation>
    <scope>NUCLEOTIDE SEQUENCE [LARGE SCALE GENOMIC DNA]</scope>
    <source>
        <strain evidence="1 2">STM 2683</strain>
    </source>
</reference>
<proteinExistence type="predicted"/>
<sequence>MERLQLGSVAGSVAVPDLKATYPHCVASMVHVTDSFASSRDQDFPELSKTFNVIARHCVLLFRRHRRRETAETYGDTLDKA</sequence>
<dbReference type="EMBL" id="CAUM01000013">
    <property type="protein sequence ID" value="CCV03629.1"/>
    <property type="molecule type" value="Genomic_DNA"/>
</dbReference>
<gene>
    <name evidence="1" type="ORF">MESS2_110049</name>
</gene>